<keyword evidence="5" id="KW-0813">Transport</keyword>
<dbReference type="PANTHER" id="PTHR13923:SF11">
    <property type="entry name" value="SECRETORY 31, ISOFORM D"/>
    <property type="match status" value="1"/>
</dbReference>
<evidence type="ECO:0000256" key="5">
    <source>
        <dbReference type="ARBA" id="ARBA00022448"/>
    </source>
</evidence>
<evidence type="ECO:0000256" key="10">
    <source>
        <dbReference type="ARBA" id="ARBA00022927"/>
    </source>
</evidence>
<evidence type="ECO:0000256" key="6">
    <source>
        <dbReference type="ARBA" id="ARBA00022574"/>
    </source>
</evidence>
<dbReference type="InterPro" id="IPR036322">
    <property type="entry name" value="WD40_repeat_dom_sf"/>
</dbReference>
<keyword evidence="15" id="KW-1185">Reference proteome</keyword>
<evidence type="ECO:0000256" key="4">
    <source>
        <dbReference type="ARBA" id="ARBA00021236"/>
    </source>
</evidence>
<dbReference type="GO" id="GO:0005198">
    <property type="term" value="F:structural molecule activity"/>
    <property type="evidence" value="ECO:0007669"/>
    <property type="project" value="TreeGrafter"/>
</dbReference>
<reference evidence="14 15" key="1">
    <citation type="submission" date="2016-03" db="EMBL/GenBank/DDBJ databases">
        <title>Choanephora cucurbitarum.</title>
        <authorList>
            <person name="Min B."/>
            <person name="Park H."/>
            <person name="Park J.-H."/>
            <person name="Shin H.-D."/>
            <person name="Choi I.-G."/>
        </authorList>
    </citation>
    <scope>NUCLEOTIDE SEQUENCE [LARGE SCALE GENOMIC DNA]</scope>
    <source>
        <strain evidence="14 15">KUS-F28377</strain>
    </source>
</reference>
<dbReference type="GO" id="GO:0030127">
    <property type="term" value="C:COPII vesicle coat"/>
    <property type="evidence" value="ECO:0007669"/>
    <property type="project" value="TreeGrafter"/>
</dbReference>
<evidence type="ECO:0000313" key="14">
    <source>
        <dbReference type="EMBL" id="OBZ82852.1"/>
    </source>
</evidence>
<evidence type="ECO:0000256" key="12">
    <source>
        <dbReference type="PROSITE-ProRule" id="PRU00221"/>
    </source>
</evidence>
<evidence type="ECO:0000256" key="1">
    <source>
        <dbReference type="ARBA" id="ARBA00004240"/>
    </source>
</evidence>
<keyword evidence="6 12" id="KW-0853">WD repeat</keyword>
<dbReference type="InterPro" id="IPR040251">
    <property type="entry name" value="SEC31-like"/>
</dbReference>
<dbReference type="GO" id="GO:0090110">
    <property type="term" value="P:COPII-coated vesicle cargo loading"/>
    <property type="evidence" value="ECO:0007669"/>
    <property type="project" value="TreeGrafter"/>
</dbReference>
<evidence type="ECO:0000256" key="11">
    <source>
        <dbReference type="ARBA" id="ARBA00025471"/>
    </source>
</evidence>
<proteinExistence type="inferred from homology"/>
<accession>A0A1C7N182</accession>
<gene>
    <name evidence="14" type="primary">sec31</name>
    <name evidence="14" type="ORF">A0J61_09097</name>
</gene>
<dbReference type="SMART" id="SM00320">
    <property type="entry name" value="WD40"/>
    <property type="match status" value="5"/>
</dbReference>
<evidence type="ECO:0000256" key="7">
    <source>
        <dbReference type="ARBA" id="ARBA00022737"/>
    </source>
</evidence>
<keyword evidence="9" id="KW-0931">ER-Golgi transport</keyword>
<comment type="function">
    <text evidence="11">Component of the coat protein complex II (COPII) which promotes the formation of transport vesicles from the endoplasmic reticulum (ER). The coat has two main functions, the physical deformation of the endoplasmic reticulum membrane into vesicles and the selection of cargo molecules.</text>
</comment>
<dbReference type="Gene3D" id="1.25.40.1030">
    <property type="match status" value="1"/>
</dbReference>
<dbReference type="GO" id="GO:0007029">
    <property type="term" value="P:endoplasmic reticulum organization"/>
    <property type="evidence" value="ECO:0007669"/>
    <property type="project" value="TreeGrafter"/>
</dbReference>
<dbReference type="PANTHER" id="PTHR13923">
    <property type="entry name" value="SEC31-RELATED PROTEIN"/>
    <property type="match status" value="1"/>
</dbReference>
<evidence type="ECO:0000256" key="9">
    <source>
        <dbReference type="ARBA" id="ARBA00022892"/>
    </source>
</evidence>
<dbReference type="PROSITE" id="PS50082">
    <property type="entry name" value="WD_REPEATS_2"/>
    <property type="match status" value="3"/>
</dbReference>
<dbReference type="STRING" id="101091.A0A1C7N182"/>
<dbReference type="Gene3D" id="2.130.10.10">
    <property type="entry name" value="YVTN repeat-like/Quinoprotein amine dehydrogenase"/>
    <property type="match status" value="1"/>
</dbReference>
<comment type="caution">
    <text evidence="14">The sequence shown here is derived from an EMBL/GenBank/DDBJ whole genome shotgun (WGS) entry which is preliminary data.</text>
</comment>
<dbReference type="OrthoDB" id="542917at2759"/>
<keyword evidence="10" id="KW-0653">Protein transport</keyword>
<dbReference type="AlphaFoldDB" id="A0A1C7N182"/>
<dbReference type="EMBL" id="LUGH01000773">
    <property type="protein sequence ID" value="OBZ82852.1"/>
    <property type="molecule type" value="Genomic_DNA"/>
</dbReference>
<evidence type="ECO:0000256" key="8">
    <source>
        <dbReference type="ARBA" id="ARBA00022824"/>
    </source>
</evidence>
<dbReference type="InterPro" id="IPR001680">
    <property type="entry name" value="WD40_rpt"/>
</dbReference>
<dbReference type="GO" id="GO:0015031">
    <property type="term" value="P:protein transport"/>
    <property type="evidence" value="ECO:0007669"/>
    <property type="project" value="UniProtKB-KW"/>
</dbReference>
<sequence length="626" mass="70018">MLSRTKEIYRTATCAWYPRDTDELLVTGTLAGCLDTPELEIVSMDSTISSRIPTQHRFHVLTWGHPSKESPYGIIAGGTDTGELELYDAVCLLNGYSLDHALQFRNAAHTGILKALDFNPFQTNLLASAGSHNEIFIWDLNHPVTPSAPGNRSSRMDDIVSIAWNGQVQHIIASASTNGYTVVWDLRNKKEIMTLAGSLSSLSSIAWHPQVATQIVTASDDDQSPYLTLWDLRHAHSPERQLKGHSKGILDLSWSKTTSRLLSCGKDEKTLCWNPTTGELLNEFQSKGPLFQVAWSPQPNLFSAASFDGLIQVLEMSHRKPSKPQQRCPISASFGWHGQLVRCHAGQSKVILSSIKPDPISIAQSDQFEAALSSNTLGSLLEMRLQQTPEDDDWPLIQLMLSKQPRQDLVHYLKSHLSSASLECQDSSLDSLEKETWILQALVTGQLEAAVDACLTTHRFADALMIASYGGRELMARTQKAYLDQRVQQSKTMRFFSHLVHQDWTFEPDELVDWAQLLMAICTYVPSHQLATVCERLGDQLVGSRQSLLAYMIAGNLAQVISIWLHTLPSLGWQSFVEKVTVLKEALEDDTTRLDGIYHAYAIWLMDQGRLDLAEKYFNQCRTLLK</sequence>
<dbReference type="Proteomes" id="UP000093000">
    <property type="component" value="Unassembled WGS sequence"/>
</dbReference>
<keyword evidence="7" id="KW-0677">Repeat</keyword>
<evidence type="ECO:0000256" key="3">
    <source>
        <dbReference type="ARBA" id="ARBA00013507"/>
    </source>
</evidence>
<feature type="repeat" description="WD" evidence="12">
    <location>
        <begin position="106"/>
        <end position="141"/>
    </location>
</feature>
<dbReference type="SUPFAM" id="SSF50978">
    <property type="entry name" value="WD40 repeat-like"/>
    <property type="match status" value="1"/>
</dbReference>
<feature type="repeat" description="WD" evidence="12">
    <location>
        <begin position="242"/>
        <end position="283"/>
    </location>
</feature>
<protein>
    <recommendedName>
        <fullName evidence="4">Protein transport protein SEC31</fullName>
    </recommendedName>
    <alternativeName>
        <fullName evidence="3">Protein transport protein sec31</fullName>
    </alternativeName>
</protein>
<feature type="repeat" description="WD" evidence="12">
    <location>
        <begin position="152"/>
        <end position="194"/>
    </location>
</feature>
<evidence type="ECO:0000313" key="15">
    <source>
        <dbReference type="Proteomes" id="UP000093000"/>
    </source>
</evidence>
<evidence type="ECO:0000256" key="2">
    <source>
        <dbReference type="ARBA" id="ARBA00009358"/>
    </source>
</evidence>
<dbReference type="InterPro" id="IPR015943">
    <property type="entry name" value="WD40/YVTN_repeat-like_dom_sf"/>
</dbReference>
<dbReference type="Pfam" id="PF00400">
    <property type="entry name" value="WD40"/>
    <property type="match status" value="1"/>
</dbReference>
<dbReference type="InParanoid" id="A0A1C7N182"/>
<name>A0A1C7N182_9FUNG</name>
<keyword evidence="8" id="KW-0256">Endoplasmic reticulum</keyword>
<comment type="subcellular location">
    <subcellularLocation>
        <location evidence="1">Endoplasmic reticulum</location>
    </subcellularLocation>
</comment>
<organism evidence="14 15">
    <name type="scientific">Choanephora cucurbitarum</name>
    <dbReference type="NCBI Taxonomy" id="101091"/>
    <lineage>
        <taxon>Eukaryota</taxon>
        <taxon>Fungi</taxon>
        <taxon>Fungi incertae sedis</taxon>
        <taxon>Mucoromycota</taxon>
        <taxon>Mucoromycotina</taxon>
        <taxon>Mucoromycetes</taxon>
        <taxon>Mucorales</taxon>
        <taxon>Mucorineae</taxon>
        <taxon>Choanephoraceae</taxon>
        <taxon>Choanephoroideae</taxon>
        <taxon>Choanephora</taxon>
    </lineage>
</organism>
<dbReference type="Pfam" id="PF12931">
    <property type="entry name" value="TPR_Sec16"/>
    <property type="match status" value="1"/>
</dbReference>
<feature type="domain" description="Sec16 Sec23-binding" evidence="13">
    <location>
        <begin position="438"/>
        <end position="498"/>
    </location>
</feature>
<dbReference type="GO" id="GO:0070971">
    <property type="term" value="C:endoplasmic reticulum exit site"/>
    <property type="evidence" value="ECO:0007669"/>
    <property type="project" value="TreeGrafter"/>
</dbReference>
<dbReference type="InterPro" id="IPR024298">
    <property type="entry name" value="Sec16_Sec23-bd"/>
</dbReference>
<evidence type="ECO:0000259" key="13">
    <source>
        <dbReference type="Pfam" id="PF12931"/>
    </source>
</evidence>
<comment type="similarity">
    <text evidence="2">Belongs to the WD repeat SEC31 family.</text>
</comment>